<name>A0AAV1SA63_9ROSI</name>
<keyword evidence="2" id="KW-1185">Reference proteome</keyword>
<reference evidence="1 2" key="1">
    <citation type="submission" date="2024-01" db="EMBL/GenBank/DDBJ databases">
        <authorList>
            <person name="Waweru B."/>
        </authorList>
    </citation>
    <scope>NUCLEOTIDE SEQUENCE [LARGE SCALE GENOMIC DNA]</scope>
</reference>
<gene>
    <name evidence="1" type="ORF">DCAF_LOCUS20853</name>
</gene>
<dbReference type="AlphaFoldDB" id="A0AAV1SA63"/>
<comment type="caution">
    <text evidence="1">The sequence shown here is derived from an EMBL/GenBank/DDBJ whole genome shotgun (WGS) entry which is preliminary data.</text>
</comment>
<organism evidence="1 2">
    <name type="scientific">Dovyalis caffra</name>
    <dbReference type="NCBI Taxonomy" id="77055"/>
    <lineage>
        <taxon>Eukaryota</taxon>
        <taxon>Viridiplantae</taxon>
        <taxon>Streptophyta</taxon>
        <taxon>Embryophyta</taxon>
        <taxon>Tracheophyta</taxon>
        <taxon>Spermatophyta</taxon>
        <taxon>Magnoliopsida</taxon>
        <taxon>eudicotyledons</taxon>
        <taxon>Gunneridae</taxon>
        <taxon>Pentapetalae</taxon>
        <taxon>rosids</taxon>
        <taxon>fabids</taxon>
        <taxon>Malpighiales</taxon>
        <taxon>Salicaceae</taxon>
        <taxon>Flacourtieae</taxon>
        <taxon>Dovyalis</taxon>
    </lineage>
</organism>
<protein>
    <submittedName>
        <fullName evidence="1">Uncharacterized protein</fullName>
    </submittedName>
</protein>
<evidence type="ECO:0000313" key="2">
    <source>
        <dbReference type="Proteomes" id="UP001314170"/>
    </source>
</evidence>
<dbReference type="Proteomes" id="UP001314170">
    <property type="component" value="Unassembled WGS sequence"/>
</dbReference>
<accession>A0AAV1SA63</accession>
<evidence type="ECO:0000313" key="1">
    <source>
        <dbReference type="EMBL" id="CAK7348160.1"/>
    </source>
</evidence>
<proteinExistence type="predicted"/>
<sequence length="118" mass="12888">MFGIPEDNLLYYSAYNFFAKQGGAFPSLKSRSVGIGLAFHSHPCQVVRVFSIKGAGGNIRESLSAAAGIKKRGAGVSKDSLGMMDDGMTNVEDGWMKDGCFQPFRDTEIHHPKEKEQD</sequence>
<dbReference type="EMBL" id="CAWUPB010001173">
    <property type="protein sequence ID" value="CAK7348160.1"/>
    <property type="molecule type" value="Genomic_DNA"/>
</dbReference>